<dbReference type="PANTHER" id="PTHR10773:SF19">
    <property type="match status" value="1"/>
</dbReference>
<organism evidence="1 2">
    <name type="scientific">Plakobranchus ocellatus</name>
    <dbReference type="NCBI Taxonomy" id="259542"/>
    <lineage>
        <taxon>Eukaryota</taxon>
        <taxon>Metazoa</taxon>
        <taxon>Spiralia</taxon>
        <taxon>Lophotrochozoa</taxon>
        <taxon>Mollusca</taxon>
        <taxon>Gastropoda</taxon>
        <taxon>Heterobranchia</taxon>
        <taxon>Euthyneura</taxon>
        <taxon>Panpulmonata</taxon>
        <taxon>Sacoglossa</taxon>
        <taxon>Placobranchoidea</taxon>
        <taxon>Plakobranchidae</taxon>
        <taxon>Plakobranchus</taxon>
    </lineage>
</organism>
<comment type="caution">
    <text evidence="1">The sequence shown here is derived from an EMBL/GenBank/DDBJ whole genome shotgun (WGS) entry which is preliminary data.</text>
</comment>
<dbReference type="AlphaFoldDB" id="A0AAV3Z809"/>
<gene>
    <name evidence="1" type="ORF">PoB_001726600</name>
</gene>
<dbReference type="PANTHER" id="PTHR10773">
    <property type="entry name" value="DNA-DIRECTED RNA POLYMERASES I, II, AND III SUBUNIT RPABC2"/>
    <property type="match status" value="1"/>
</dbReference>
<reference evidence="1 2" key="1">
    <citation type="journal article" date="2021" name="Elife">
        <title>Chloroplast acquisition without the gene transfer in kleptoplastic sea slugs, Plakobranchus ocellatus.</title>
        <authorList>
            <person name="Maeda T."/>
            <person name="Takahashi S."/>
            <person name="Yoshida T."/>
            <person name="Shimamura S."/>
            <person name="Takaki Y."/>
            <person name="Nagai Y."/>
            <person name="Toyoda A."/>
            <person name="Suzuki Y."/>
            <person name="Arimoto A."/>
            <person name="Ishii H."/>
            <person name="Satoh N."/>
            <person name="Nishiyama T."/>
            <person name="Hasebe M."/>
            <person name="Maruyama T."/>
            <person name="Minagawa J."/>
            <person name="Obokata J."/>
            <person name="Shigenobu S."/>
        </authorList>
    </citation>
    <scope>NUCLEOTIDE SEQUENCE [LARGE SCALE GENOMIC DNA]</scope>
</reference>
<proteinExistence type="predicted"/>
<evidence type="ECO:0000313" key="2">
    <source>
        <dbReference type="Proteomes" id="UP000735302"/>
    </source>
</evidence>
<dbReference type="Proteomes" id="UP000735302">
    <property type="component" value="Unassembled WGS sequence"/>
</dbReference>
<protein>
    <submittedName>
        <fullName evidence="1">Uncharacterized protein</fullName>
    </submittedName>
</protein>
<evidence type="ECO:0000313" key="1">
    <source>
        <dbReference type="EMBL" id="GFN90760.1"/>
    </source>
</evidence>
<dbReference type="EMBL" id="BLXT01002056">
    <property type="protein sequence ID" value="GFN90760.1"/>
    <property type="molecule type" value="Genomic_DNA"/>
</dbReference>
<name>A0AAV3Z809_9GAST</name>
<sequence length="197" mass="23393">MDWGRMKFKLMKSRSLSISSYGQFYHVIYEDLKRGIYTDQNKQVQDKRLGVPDGLTDVAMHCRKAKLRLNLQKIQQYHKGPCRQSTATTIHLGWTETVSKVNRETRRKKIEESLLQGVKDINSFPLMDFHYSRGRTERKYLDPFLSVTAMYRLYSKECDEKESEKVSADKYRKMFDYDFNLGFHRPKKDQCEICIAH</sequence>
<keyword evidence="2" id="KW-1185">Reference proteome</keyword>
<accession>A0AAV3Z809</accession>